<dbReference type="Pfam" id="PF20720">
    <property type="entry name" value="nSTAND3"/>
    <property type="match status" value="1"/>
</dbReference>
<dbReference type="SUPFAM" id="SSF52540">
    <property type="entry name" value="P-loop containing nucleoside triphosphate hydrolases"/>
    <property type="match status" value="2"/>
</dbReference>
<reference evidence="3" key="1">
    <citation type="submission" date="2016-10" db="EMBL/GenBank/DDBJ databases">
        <authorList>
            <person name="Varghese N."/>
            <person name="Submissions S."/>
        </authorList>
    </citation>
    <scope>NUCLEOTIDE SEQUENCE [LARGE SCALE GENOMIC DNA]</scope>
    <source>
        <strain evidence="3">JS21-1</strain>
    </source>
</reference>
<dbReference type="InterPro" id="IPR049050">
    <property type="entry name" value="nSTAND3"/>
</dbReference>
<proteinExistence type="predicted"/>
<dbReference type="OrthoDB" id="8421916at2"/>
<dbReference type="SUPFAM" id="SSF48371">
    <property type="entry name" value="ARM repeat"/>
    <property type="match status" value="1"/>
</dbReference>
<dbReference type="InterPro" id="IPR016024">
    <property type="entry name" value="ARM-type_fold"/>
</dbReference>
<dbReference type="Proteomes" id="UP000199214">
    <property type="component" value="Unassembled WGS sequence"/>
</dbReference>
<evidence type="ECO:0000313" key="2">
    <source>
        <dbReference type="EMBL" id="SEK91023.1"/>
    </source>
</evidence>
<name>A0A1H7KVY5_9SPHN</name>
<evidence type="ECO:0000259" key="1">
    <source>
        <dbReference type="Pfam" id="PF20720"/>
    </source>
</evidence>
<accession>A0A1H7KVY5</accession>
<dbReference type="PROSITE" id="PS51300">
    <property type="entry name" value="NIRD"/>
    <property type="match status" value="1"/>
</dbReference>
<organism evidence="2 3">
    <name type="scientific">Sphingomonas palmae</name>
    <dbReference type="NCBI Taxonomy" id="1855283"/>
    <lineage>
        <taxon>Bacteria</taxon>
        <taxon>Pseudomonadati</taxon>
        <taxon>Pseudomonadota</taxon>
        <taxon>Alphaproteobacteria</taxon>
        <taxon>Sphingomonadales</taxon>
        <taxon>Sphingomonadaceae</taxon>
        <taxon>Sphingomonas</taxon>
    </lineage>
</organism>
<protein>
    <recommendedName>
        <fullName evidence="1">Novel STAND NTPase 3 domain-containing protein</fullName>
    </recommendedName>
</protein>
<feature type="domain" description="Novel STAND NTPase 3" evidence="1">
    <location>
        <begin position="259"/>
        <end position="373"/>
    </location>
</feature>
<sequence>MNIAIVGPEKYKFQDLVCLDLGLSLGASGLQSMVPEPNGGEDTVFEWSGAQAIRVLEVQVKGTLEDLTLGALAEYLTHYPDRRATGSLLERLADETDRAVLFVTSGRLTDPLSRFRLQPNLEQLPKAHTVGHAELGDFVTELTLLAAGTPTSALDAKRRADIAKLAALSSAKLRGALSRVFVIAEEIQATVETRLHGRLRAMRFDTLSLRGTIAALTDDLDAAKKSQANVLETLRRRLDELAPAAVAPADYVTLGLEADLLDRLRSDGVLLLTGPPRAGKSWTQRALGGALQSAGYEVRQGASVEEADRFLTDASGGERLFLLDDPFGSREAHEKASSYFADLRRLVERLRGDRRLIVAQVDHILYEICRSSELSKCSLGTRGWTPVQPLAADKATEIWASAASEMSLPASTIARVDALIASDDRLRSPGALTYLAHALPDLPDTIGDEAIAVFAHSDASDFARILVTKNQAVEPMLATAAIATRSDRGASRTELAYVIDGKEDLPGLRPKWAVVSMGGPEPELPNYAAPPALTADQQAAHDLLARRRVIEEREHRTNFPHPYLRAGAQMLLRPDLPGDKELTRDRLLRAIGSLSPDVSLSAARNLGWILQTLDADAEEPISYSVAEDGLRSIFPATRDACFAFLMEHAERLPREMRKQVPHWAQYGLNDLDDIVVDRGVAFLSSKGSLFRSHDVALSVVQPYLDAIDQGRPLGLDLPLSRQILTALRAHPVAMTPKIVERFLLADEALVRAEAARIWVSIPRVDDRPIIERLRTDGAPAVGIAVFEALAEVWPEIDDDRREALMEAVEHQAASMATASVLFSRLVMFDREEEFGDAPPWPIFVRLVPTVLDRLPANVALNNGRFNTTMESAVAAGLTEELIPAVEAWTRRCIERLRDYFLDDYELAMVDSLVAVTKPGQRHALLEELFAIEDTGARTVIAADIANNWEGFDADERIRIVSWLTEGRQDQRWLSAIMLTRRELDPAIMKAITGRDDISGLDPRELENLLGADLFEACVRTFVGRPQPLWWYGKHHGNRPFWEPIIRSLARIPTHPLFDDALSNVVSFDDEDTIERTVNKIPVDGLTRAFEVMLANKIKTTGEWHCAAWVALLERGEMAGQLDGWLKTIDDKLDAILESLSDVQRWLAKSRFADRVFEMLRNDLRALRLVIDVAKALDEIGSQETDANDSASDPVKRATLFDAAVTTAIAASPRLMESWSRIGKIGKRCGASEAVLAEVEKGRLAAIDRHHGLRKAQREYCDDIKLEDWVDTAKQARDAEGDA</sequence>
<dbReference type="STRING" id="1855283.SAMN05216382_1091"/>
<dbReference type="RefSeq" id="WP_093004132.1">
    <property type="nucleotide sequence ID" value="NZ_FNZZ01000002.1"/>
</dbReference>
<keyword evidence="3" id="KW-1185">Reference proteome</keyword>
<dbReference type="InterPro" id="IPR027417">
    <property type="entry name" value="P-loop_NTPase"/>
</dbReference>
<gene>
    <name evidence="2" type="ORF">SAMN05216382_1091</name>
</gene>
<dbReference type="EMBL" id="FNZZ01000002">
    <property type="protein sequence ID" value="SEK91023.1"/>
    <property type="molecule type" value="Genomic_DNA"/>
</dbReference>
<evidence type="ECO:0000313" key="3">
    <source>
        <dbReference type="Proteomes" id="UP000199214"/>
    </source>
</evidence>